<feature type="transmembrane region" description="Helical" evidence="5">
    <location>
        <begin position="86"/>
        <end position="110"/>
    </location>
</feature>
<evidence type="ECO:0000259" key="6">
    <source>
        <dbReference type="Pfam" id="PF02656"/>
    </source>
</evidence>
<evidence type="ECO:0000256" key="3">
    <source>
        <dbReference type="ARBA" id="ARBA00022989"/>
    </source>
</evidence>
<name>A0A2T0RB38_9ACTN</name>
<dbReference type="AlphaFoldDB" id="A0A2T0RB38"/>
<dbReference type="OrthoDB" id="3701077at2"/>
<protein>
    <submittedName>
        <fullName evidence="7">Uncharacterized protein DUF202</fullName>
    </submittedName>
</protein>
<comment type="caution">
    <text evidence="7">The sequence shown here is derived from an EMBL/GenBank/DDBJ whole genome shotgun (WGS) entry which is preliminary data.</text>
</comment>
<accession>A0A2T0RB38</accession>
<evidence type="ECO:0000256" key="1">
    <source>
        <dbReference type="ARBA" id="ARBA00004127"/>
    </source>
</evidence>
<keyword evidence="3 5" id="KW-1133">Transmembrane helix</keyword>
<keyword evidence="2 5" id="KW-0812">Transmembrane</keyword>
<feature type="transmembrane region" description="Helical" evidence="5">
    <location>
        <begin position="43"/>
        <end position="65"/>
    </location>
</feature>
<dbReference type="Pfam" id="PF02656">
    <property type="entry name" value="DUF202"/>
    <property type="match status" value="1"/>
</dbReference>
<feature type="domain" description="DUF202" evidence="6">
    <location>
        <begin position="5"/>
        <end position="71"/>
    </location>
</feature>
<dbReference type="InterPro" id="IPR003807">
    <property type="entry name" value="DUF202"/>
</dbReference>
<sequence>MSRFDPGLQPERTALAWRRTAVSVLVGSAAGGRLLAGQLGAGAVVLGIAGCAFAVWLHAAAGARARRTSRALARDGHLGRGPDGRVLALTCAFSVLVGAFAVSVVLGHGLSGILTSR</sequence>
<evidence type="ECO:0000256" key="2">
    <source>
        <dbReference type="ARBA" id="ARBA00022692"/>
    </source>
</evidence>
<reference evidence="7 8" key="1">
    <citation type="submission" date="2018-03" db="EMBL/GenBank/DDBJ databases">
        <title>Genomic Encyclopedia of Archaeal and Bacterial Type Strains, Phase II (KMG-II): from individual species to whole genera.</title>
        <authorList>
            <person name="Goeker M."/>
        </authorList>
    </citation>
    <scope>NUCLEOTIDE SEQUENCE [LARGE SCALE GENOMIC DNA]</scope>
    <source>
        <strain evidence="7 8">DSM 19711</strain>
    </source>
</reference>
<organism evidence="7 8">
    <name type="scientific">Kineococcus rhizosphaerae</name>
    <dbReference type="NCBI Taxonomy" id="559628"/>
    <lineage>
        <taxon>Bacteria</taxon>
        <taxon>Bacillati</taxon>
        <taxon>Actinomycetota</taxon>
        <taxon>Actinomycetes</taxon>
        <taxon>Kineosporiales</taxon>
        <taxon>Kineosporiaceae</taxon>
        <taxon>Kineococcus</taxon>
    </lineage>
</organism>
<gene>
    <name evidence="7" type="ORF">CLV37_101629</name>
</gene>
<evidence type="ECO:0000313" key="7">
    <source>
        <dbReference type="EMBL" id="PRY18384.1"/>
    </source>
</evidence>
<evidence type="ECO:0000256" key="4">
    <source>
        <dbReference type="ARBA" id="ARBA00023136"/>
    </source>
</evidence>
<dbReference type="EMBL" id="PVZF01000001">
    <property type="protein sequence ID" value="PRY18384.1"/>
    <property type="molecule type" value="Genomic_DNA"/>
</dbReference>
<keyword evidence="8" id="KW-1185">Reference proteome</keyword>
<evidence type="ECO:0000256" key="5">
    <source>
        <dbReference type="SAM" id="Phobius"/>
    </source>
</evidence>
<comment type="subcellular location">
    <subcellularLocation>
        <location evidence="1">Endomembrane system</location>
        <topology evidence="1">Multi-pass membrane protein</topology>
    </subcellularLocation>
</comment>
<proteinExistence type="predicted"/>
<dbReference type="RefSeq" id="WP_106206800.1">
    <property type="nucleotide sequence ID" value="NZ_PVZF01000001.1"/>
</dbReference>
<keyword evidence="4 5" id="KW-0472">Membrane</keyword>
<evidence type="ECO:0000313" key="8">
    <source>
        <dbReference type="Proteomes" id="UP000238083"/>
    </source>
</evidence>
<dbReference type="GO" id="GO:0012505">
    <property type="term" value="C:endomembrane system"/>
    <property type="evidence" value="ECO:0007669"/>
    <property type="project" value="UniProtKB-SubCell"/>
</dbReference>
<dbReference type="Proteomes" id="UP000238083">
    <property type="component" value="Unassembled WGS sequence"/>
</dbReference>